<protein>
    <recommendedName>
        <fullName evidence="4">ELF3-like protein 2</fullName>
    </recommendedName>
</protein>
<accession>A0A8S0PBP0</accession>
<evidence type="ECO:0000313" key="3">
    <source>
        <dbReference type="Proteomes" id="UP000594638"/>
    </source>
</evidence>
<sequence length="777" mass="84678">MKSGRDEGKSMDPLFPRLHISDAYKGGPRAPPRNKMALYEQFSVSSQSPRFTSGSMTMLPLPTGSGGSSFFPKASSGQVGGFQKTVVPTFCSLPGSSLSMERYPSYQPVGVNLNMELTNTEPQKLVPKNNQNSNASGSSMLTAARNLSLPCGFSSNENCCMKKPGDENDIRVPPFMQSEITLDYGNLQSHLDKEKVTAFNSISLGKLQASSLKLPQEAGSADVRSREHQMNQTEKDDKLSYTIEHNSEKPIHILSTGEKSLADAASSPRAGDKVFEPGYRSLKSIKQDKKISSVNEVIRSHDPCAQTYQVCKVVQEGKATKDDIHSVTEMTTRKRSASAMDDSSHSTPLLEVSNIRLINLESVNECSKNKDIRSSKVGNVDRKLGISGTSEAGPLPALNLAPDDVVEAIGLELFWKARRMIADQQRIFSVQIFELHRLIQVQRSIAGSPEVLYENIYLGKPPIKFPSMNKLLPKNVPEPPPTVAKPKINPQKLNPSNYHGAEAVCGTNEGNLAQKSMHKGTPTSILTDIDAKLAPWCFHPPSGYQWLVPVRSPTQGLIYGPYMGLCPPTVGYMAPVYGNCGPLSLSAVGGTAYGVPAPNQQGLRFFSGPILAQNYFQQCDMPIIAANGSNLEVEQMPQFLVDQSTGPNKHSSERDLNFSLPCQSLCNVSSRQSRIVSDSGGNLHASKESDLQGSTASSPEWSQGEGLSLFPMTPILKISKAQCNEHQTQVIKVVPHKPKLASESAARIFQSIQEERKKHQELYPFSAEESPPSKTGL</sequence>
<keyword evidence="3" id="KW-1185">Reference proteome</keyword>
<feature type="region of interest" description="Disordered" evidence="1">
    <location>
        <begin position="677"/>
        <end position="705"/>
    </location>
</feature>
<dbReference type="Gramene" id="OE9A069523T2">
    <property type="protein sequence ID" value="OE9A069523C2"/>
    <property type="gene ID" value="OE9A069523"/>
</dbReference>
<proteinExistence type="predicted"/>
<organism evidence="2 3">
    <name type="scientific">Olea europaea subsp. europaea</name>
    <dbReference type="NCBI Taxonomy" id="158383"/>
    <lineage>
        <taxon>Eukaryota</taxon>
        <taxon>Viridiplantae</taxon>
        <taxon>Streptophyta</taxon>
        <taxon>Embryophyta</taxon>
        <taxon>Tracheophyta</taxon>
        <taxon>Spermatophyta</taxon>
        <taxon>Magnoliopsida</taxon>
        <taxon>eudicotyledons</taxon>
        <taxon>Gunneridae</taxon>
        <taxon>Pentapetalae</taxon>
        <taxon>asterids</taxon>
        <taxon>lamiids</taxon>
        <taxon>Lamiales</taxon>
        <taxon>Oleaceae</taxon>
        <taxon>Oleeae</taxon>
        <taxon>Olea</taxon>
    </lineage>
</organism>
<dbReference type="EMBL" id="CACTIH010000002">
    <property type="protein sequence ID" value="CAA2933412.1"/>
    <property type="molecule type" value="Genomic_DNA"/>
</dbReference>
<dbReference type="GO" id="GO:2000028">
    <property type="term" value="P:regulation of photoperiodism, flowering"/>
    <property type="evidence" value="ECO:0007669"/>
    <property type="project" value="InterPro"/>
</dbReference>
<dbReference type="OrthoDB" id="1939092at2759"/>
<dbReference type="AlphaFoldDB" id="A0A8S0PBP0"/>
<dbReference type="PANTHER" id="PTHR34281">
    <property type="entry name" value="PROTEIN EARLY FLOWERING 3"/>
    <property type="match status" value="1"/>
</dbReference>
<feature type="compositionally biased region" description="Polar residues" evidence="1">
    <location>
        <begin position="691"/>
        <end position="701"/>
    </location>
</feature>
<feature type="compositionally biased region" description="Basic and acidic residues" evidence="1">
    <location>
        <begin position="223"/>
        <end position="236"/>
    </location>
</feature>
<reference evidence="2 3" key="1">
    <citation type="submission" date="2019-12" db="EMBL/GenBank/DDBJ databases">
        <authorList>
            <person name="Alioto T."/>
            <person name="Alioto T."/>
            <person name="Gomez Garrido J."/>
        </authorList>
    </citation>
    <scope>NUCLEOTIDE SEQUENCE [LARGE SCALE GENOMIC DNA]</scope>
</reference>
<dbReference type="Proteomes" id="UP000594638">
    <property type="component" value="Unassembled WGS sequence"/>
</dbReference>
<gene>
    <name evidence="2" type="ORF">OLEA9_A069523</name>
</gene>
<evidence type="ECO:0000256" key="1">
    <source>
        <dbReference type="SAM" id="MobiDB-lite"/>
    </source>
</evidence>
<comment type="caution">
    <text evidence="2">The sequence shown here is derived from an EMBL/GenBank/DDBJ whole genome shotgun (WGS) entry which is preliminary data.</text>
</comment>
<dbReference type="PANTHER" id="PTHR34281:SF7">
    <property type="entry name" value="PROTEIN EARLY FLOWERING 3"/>
    <property type="match status" value="1"/>
</dbReference>
<name>A0A8S0PBP0_OLEEU</name>
<evidence type="ECO:0008006" key="4">
    <source>
        <dbReference type="Google" id="ProtNLM"/>
    </source>
</evidence>
<evidence type="ECO:0000313" key="2">
    <source>
        <dbReference type="EMBL" id="CAA2933412.1"/>
    </source>
</evidence>
<feature type="region of interest" description="Disordered" evidence="1">
    <location>
        <begin position="216"/>
        <end position="236"/>
    </location>
</feature>
<dbReference type="InterPro" id="IPR039319">
    <property type="entry name" value="ELF3-like"/>
</dbReference>